<reference evidence="12 13" key="1">
    <citation type="submission" date="2021-01" db="EMBL/GenBank/DDBJ databases">
        <title>Whole genome shotgun sequence of Catellatospora chokoriensis NBRC 107358.</title>
        <authorList>
            <person name="Komaki H."/>
            <person name="Tamura T."/>
        </authorList>
    </citation>
    <scope>NUCLEOTIDE SEQUENCE [LARGE SCALE GENOMIC DNA]</scope>
    <source>
        <strain evidence="12 13">NBRC 107358</strain>
    </source>
</reference>
<evidence type="ECO:0000256" key="8">
    <source>
        <dbReference type="ARBA" id="ARBA00023326"/>
    </source>
</evidence>
<keyword evidence="5" id="KW-0136">Cellulose degradation</keyword>
<dbReference type="PANTHER" id="PTHR10353:SF36">
    <property type="entry name" value="LP05116P"/>
    <property type="match status" value="1"/>
</dbReference>
<feature type="binding site" evidence="10">
    <location>
        <position position="176"/>
    </location>
    <ligand>
        <name>substrate</name>
    </ligand>
</feature>
<evidence type="ECO:0000256" key="10">
    <source>
        <dbReference type="PIRSR" id="PIRSR617736-2"/>
    </source>
</evidence>
<dbReference type="InterPro" id="IPR017853">
    <property type="entry name" value="GH"/>
</dbReference>
<dbReference type="Proteomes" id="UP000619293">
    <property type="component" value="Unassembled WGS sequence"/>
</dbReference>
<dbReference type="FunFam" id="3.20.20.80:FF:000004">
    <property type="entry name" value="Beta-glucosidase 6-phospho-beta-glucosidase"/>
    <property type="match status" value="1"/>
</dbReference>
<comment type="catalytic activity">
    <reaction evidence="1 11">
        <text>Hydrolysis of terminal, non-reducing beta-D-glucosyl residues with release of beta-D-glucose.</text>
        <dbReference type="EC" id="3.2.1.21"/>
    </reaction>
</comment>
<dbReference type="GO" id="GO:0005829">
    <property type="term" value="C:cytosol"/>
    <property type="evidence" value="ECO:0007669"/>
    <property type="project" value="TreeGrafter"/>
</dbReference>
<proteinExistence type="inferred from homology"/>
<feature type="active site" description="Proton donor" evidence="9">
    <location>
        <position position="177"/>
    </location>
</feature>
<comment type="caution">
    <text evidence="12">The sequence shown here is derived from an EMBL/GenBank/DDBJ whole genome shotgun (WGS) entry which is preliminary data.</text>
</comment>
<keyword evidence="7 11" id="KW-0326">Glycosidase</keyword>
<feature type="binding site" evidence="10">
    <location>
        <begin position="424"/>
        <end position="425"/>
    </location>
    <ligand>
        <name>substrate</name>
    </ligand>
</feature>
<comment type="similarity">
    <text evidence="2 11">Belongs to the glycosyl hydrolase 1 family.</text>
</comment>
<accession>A0A8J3NPH1</accession>
<protein>
    <recommendedName>
        <fullName evidence="3 11">Beta-glucosidase</fullName>
        <ecNumber evidence="3 11">3.2.1.21</ecNumber>
    </recommendedName>
</protein>
<evidence type="ECO:0000256" key="2">
    <source>
        <dbReference type="ARBA" id="ARBA00010838"/>
    </source>
</evidence>
<keyword evidence="6" id="KW-0119">Carbohydrate metabolism</keyword>
<dbReference type="Pfam" id="PF00232">
    <property type="entry name" value="Glyco_hydro_1"/>
    <property type="match status" value="1"/>
</dbReference>
<name>A0A8J3NPH1_9ACTN</name>
<gene>
    <name evidence="12" type="ORF">Cch02nite_13840</name>
</gene>
<dbReference type="InterPro" id="IPR001360">
    <property type="entry name" value="Glyco_hydro_1"/>
</dbReference>
<evidence type="ECO:0000256" key="9">
    <source>
        <dbReference type="PIRSR" id="PIRSR617736-1"/>
    </source>
</evidence>
<evidence type="ECO:0000256" key="5">
    <source>
        <dbReference type="ARBA" id="ARBA00023001"/>
    </source>
</evidence>
<evidence type="ECO:0000256" key="4">
    <source>
        <dbReference type="ARBA" id="ARBA00022801"/>
    </source>
</evidence>
<feature type="binding site" evidence="10">
    <location>
        <position position="417"/>
    </location>
    <ligand>
        <name>substrate</name>
    </ligand>
</feature>
<keyword evidence="8" id="KW-0624">Polysaccharide degradation</keyword>
<keyword evidence="4 11" id="KW-0378">Hydrolase</keyword>
<sequence length="463" mass="50582">MSTVRVEAAAETLRFPEGFRWGAATAAYQIEGAAAEDGRGPSIWDTFARKDGRVFAGHTGDVACDHYRRYREDVALMAELGVGTYRFSIAWPRVKPDGTGPVNVRGLDFYDRLVDELLAHGVEPMVTLYHWDLPLALQSHGRGGWGDRDTAACFAEYAAVTASRLADRVGTWTTLNEPWVSAFLGYASGDHAPGHTDNRAAFRAAHHLLLGHGLAAQALRTAGVRELSLTLNLARVNPDDPGDPHDVAAAWRVDGVLNRIFLDPVLRGRYPLDMLGLFERFGAADAIVDGDLAVISAPIDLLGINYYQPALVRAQVGAAAHPMYPGSEGVAFLPQPGPVTDMGWTVDPSGLSDLLLRLSREYPDTPLMVTENGAAYADALTGDRVADPERIAYLDGHLRAVHAALSGGADVRGYLAWSLLDNFEWAFGYDKRFGLVYVDYETQRRYPKDSALWFRTITRANAL</sequence>
<dbReference type="RefSeq" id="WP_191837724.1">
    <property type="nucleotide sequence ID" value="NZ_BAAALB010000010.1"/>
</dbReference>
<evidence type="ECO:0000313" key="12">
    <source>
        <dbReference type="EMBL" id="GIF87940.1"/>
    </source>
</evidence>
<feature type="active site" description="Nucleophile" evidence="9">
    <location>
        <position position="371"/>
    </location>
</feature>
<dbReference type="NCBIfam" id="TIGR03356">
    <property type="entry name" value="BGL"/>
    <property type="match status" value="1"/>
</dbReference>
<dbReference type="PRINTS" id="PR00131">
    <property type="entry name" value="GLHYDRLASE1"/>
</dbReference>
<dbReference type="PANTHER" id="PTHR10353">
    <property type="entry name" value="GLYCOSYL HYDROLASE"/>
    <property type="match status" value="1"/>
</dbReference>
<dbReference type="GO" id="GO:0008422">
    <property type="term" value="F:beta-glucosidase activity"/>
    <property type="evidence" value="ECO:0007669"/>
    <property type="project" value="UniProtKB-EC"/>
</dbReference>
<feature type="binding site" evidence="10">
    <location>
        <position position="307"/>
    </location>
    <ligand>
        <name>substrate</name>
    </ligand>
</feature>
<organism evidence="12 13">
    <name type="scientific">Catellatospora chokoriensis</name>
    <dbReference type="NCBI Taxonomy" id="310353"/>
    <lineage>
        <taxon>Bacteria</taxon>
        <taxon>Bacillati</taxon>
        <taxon>Actinomycetota</taxon>
        <taxon>Actinomycetes</taxon>
        <taxon>Micromonosporales</taxon>
        <taxon>Micromonosporaceae</taxon>
        <taxon>Catellatospora</taxon>
    </lineage>
</organism>
<dbReference type="InterPro" id="IPR033132">
    <property type="entry name" value="GH_1_N_CS"/>
</dbReference>
<dbReference type="InterPro" id="IPR017736">
    <property type="entry name" value="Glyco_hydro_1_beta-glucosidase"/>
</dbReference>
<dbReference type="EMBL" id="BONG01000006">
    <property type="protein sequence ID" value="GIF87940.1"/>
    <property type="molecule type" value="Genomic_DNA"/>
</dbReference>
<evidence type="ECO:0000313" key="13">
    <source>
        <dbReference type="Proteomes" id="UP000619293"/>
    </source>
</evidence>
<dbReference type="PROSITE" id="PS00653">
    <property type="entry name" value="GLYCOSYL_HYDROL_F1_2"/>
    <property type="match status" value="1"/>
</dbReference>
<dbReference type="EC" id="3.2.1.21" evidence="3 11"/>
<feature type="binding site" evidence="10">
    <location>
        <position position="29"/>
    </location>
    <ligand>
        <name>substrate</name>
    </ligand>
</feature>
<dbReference type="GO" id="GO:0030245">
    <property type="term" value="P:cellulose catabolic process"/>
    <property type="evidence" value="ECO:0007669"/>
    <property type="project" value="UniProtKB-KW"/>
</dbReference>
<evidence type="ECO:0000256" key="6">
    <source>
        <dbReference type="ARBA" id="ARBA00023277"/>
    </source>
</evidence>
<feature type="binding site" evidence="10">
    <location>
        <position position="130"/>
    </location>
    <ligand>
        <name>substrate</name>
    </ligand>
</feature>
<keyword evidence="13" id="KW-1185">Reference proteome</keyword>
<evidence type="ECO:0000256" key="1">
    <source>
        <dbReference type="ARBA" id="ARBA00000448"/>
    </source>
</evidence>
<evidence type="ECO:0000256" key="11">
    <source>
        <dbReference type="RuleBase" id="RU361175"/>
    </source>
</evidence>
<dbReference type="SUPFAM" id="SSF51445">
    <property type="entry name" value="(Trans)glycosidases"/>
    <property type="match status" value="1"/>
</dbReference>
<evidence type="ECO:0000256" key="3">
    <source>
        <dbReference type="ARBA" id="ARBA00012744"/>
    </source>
</evidence>
<dbReference type="Gene3D" id="3.20.20.80">
    <property type="entry name" value="Glycosidases"/>
    <property type="match status" value="1"/>
</dbReference>
<evidence type="ECO:0000256" key="7">
    <source>
        <dbReference type="ARBA" id="ARBA00023295"/>
    </source>
</evidence>
<dbReference type="AlphaFoldDB" id="A0A8J3NPH1"/>